<accession>A0ABW8DC64</accession>
<keyword evidence="4" id="KW-0597">Phosphoprotein</keyword>
<dbReference type="Pfam" id="PF02702">
    <property type="entry name" value="KdpD"/>
    <property type="match status" value="1"/>
</dbReference>
<protein>
    <recommendedName>
        <fullName evidence="3">histidine kinase</fullName>
        <ecNumber evidence="3">2.7.13.3</ecNumber>
    </recommendedName>
</protein>
<evidence type="ECO:0000256" key="4">
    <source>
        <dbReference type="ARBA" id="ARBA00022553"/>
    </source>
</evidence>
<gene>
    <name evidence="15" type="ORF">ACD661_13370</name>
</gene>
<dbReference type="SUPFAM" id="SSF55781">
    <property type="entry name" value="GAF domain-like"/>
    <property type="match status" value="1"/>
</dbReference>
<evidence type="ECO:0000256" key="10">
    <source>
        <dbReference type="ARBA" id="ARBA00022989"/>
    </source>
</evidence>
<comment type="subcellular location">
    <subcellularLocation>
        <location evidence="2">Membrane</location>
        <topology evidence="2">Multi-pass membrane protein</topology>
    </subcellularLocation>
</comment>
<dbReference type="Gene3D" id="1.20.120.620">
    <property type="entry name" value="Backbone structure of the membrane domain of e. Coli histidine kinase receptor kdpd"/>
    <property type="match status" value="1"/>
</dbReference>
<feature type="transmembrane region" description="Helical" evidence="13">
    <location>
        <begin position="420"/>
        <end position="437"/>
    </location>
</feature>
<sequence length="876" mass="99948">MPQNRPNPDHLLQRIAEEERQEHHGKLKIYLGASPGVGKTHEMLHDAYEKQQQGLDVVIGLAESHGREEIDSFLNNFEIIPRKGVAYRDKTYYEFDLDAALQRHPGLILVDELAHTNTPGLRHAKRWQDIKELLERGIDVYTTLNIQHIESLKDDVAQIIHAPIIETVPNSMIERADTIELVDLPPEDLLKRLQEGKIYIPKQAEFAREHFFRKGNLIALRELALRVTAERVGSDVLWYRHGEGVKEIWPVKDKILVCVGPNPETTKLIRAAKKLATHLQAEWVAVYIDVPQKNVNARSLAIKNLRLAELLGAQTHVLAGFDIVKEVLRFAHEQNITQIMIWKHIRTRFRDWFYRNLTDEIVRQSGDIDVYIITRRSTKIPQKKVKTPTRAHPWKFYGLVLLVLPLLTLFNFALEPFLDTVNLIMIYLLGVTLISLCGHRGPSLFASILSVFACAYFFVSPRYSFAISDIQFLLTLIIMLLVSQIISYLTILIRHQEESSRFTQHQTTALYAFSRQLIRSRNINKLLSFGVEYIAHTFESEVMALMPKKNHLTVQASFPSSMRLDVKEQSIAQWVFDMGQPAGMGTDTLSLSNALYLPLASASGVMGVLRVQARDQQLLTPEQRGLLDSYVNQMSLALEIDLLHEKNRKKELEIERDRARISLLTSIYHDLSFPLKSVINSINSLKSNKKANISIMASNIDHEINKLNHLNNNLYQMICLETEGVSLTKTPCSLEEIIQAALKISSELFEQRPIKLTIPEHMPLINMDPRYIQEVLTHLLDNAIKYSDPKSQIRLSAQITTINLIVSIEGIGLVIDTVEQAELFKQFYRSKEALEEHGLGLGLSICEKIISAHQGTIWVENIPSKGTVFRFSLPMN</sequence>
<evidence type="ECO:0000256" key="1">
    <source>
        <dbReference type="ARBA" id="ARBA00000085"/>
    </source>
</evidence>
<dbReference type="InterPro" id="IPR036890">
    <property type="entry name" value="HATPase_C_sf"/>
</dbReference>
<dbReference type="Pfam" id="PF13492">
    <property type="entry name" value="GAF_3"/>
    <property type="match status" value="1"/>
</dbReference>
<dbReference type="Proteomes" id="UP001615550">
    <property type="component" value="Unassembled WGS sequence"/>
</dbReference>
<keyword evidence="16" id="KW-1185">Reference proteome</keyword>
<feature type="transmembrane region" description="Helical" evidence="13">
    <location>
        <begin position="444"/>
        <end position="464"/>
    </location>
</feature>
<dbReference type="InterPro" id="IPR025201">
    <property type="entry name" value="KdpD_TM"/>
</dbReference>
<dbReference type="Pfam" id="PF13493">
    <property type="entry name" value="DUF4118"/>
    <property type="match status" value="1"/>
</dbReference>
<organism evidence="15 16">
    <name type="scientific">Legionella lytica</name>
    <dbReference type="NCBI Taxonomy" id="96232"/>
    <lineage>
        <taxon>Bacteria</taxon>
        <taxon>Pseudomonadati</taxon>
        <taxon>Pseudomonadota</taxon>
        <taxon>Gammaproteobacteria</taxon>
        <taxon>Legionellales</taxon>
        <taxon>Legionellaceae</taxon>
        <taxon>Legionella</taxon>
    </lineage>
</organism>
<dbReference type="SUPFAM" id="SSF55874">
    <property type="entry name" value="ATPase domain of HSP90 chaperone/DNA topoisomerase II/histidine kinase"/>
    <property type="match status" value="1"/>
</dbReference>
<dbReference type="InterPro" id="IPR003594">
    <property type="entry name" value="HATPase_dom"/>
</dbReference>
<evidence type="ECO:0000313" key="15">
    <source>
        <dbReference type="EMBL" id="MFJ1269551.1"/>
    </source>
</evidence>
<comment type="caution">
    <text evidence="15">The sequence shown here is derived from an EMBL/GenBank/DDBJ whole genome shotgun (WGS) entry which is preliminary data.</text>
</comment>
<dbReference type="InterPro" id="IPR052023">
    <property type="entry name" value="Histidine_kinase_KdpD"/>
</dbReference>
<dbReference type="InterPro" id="IPR029016">
    <property type="entry name" value="GAF-like_dom_sf"/>
</dbReference>
<comment type="catalytic activity">
    <reaction evidence="1">
        <text>ATP + protein L-histidine = ADP + protein N-phospho-L-histidine.</text>
        <dbReference type="EC" id="2.7.13.3"/>
    </reaction>
</comment>
<dbReference type="EMBL" id="JBGORX010000007">
    <property type="protein sequence ID" value="MFJ1269551.1"/>
    <property type="molecule type" value="Genomic_DNA"/>
</dbReference>
<keyword evidence="8" id="KW-0418">Kinase</keyword>
<dbReference type="PRINTS" id="PR00344">
    <property type="entry name" value="BCTRLSENSOR"/>
</dbReference>
<dbReference type="InterPro" id="IPR003852">
    <property type="entry name" value="Sig_transdc_His_kinase_KdpD_N"/>
</dbReference>
<evidence type="ECO:0000256" key="11">
    <source>
        <dbReference type="ARBA" id="ARBA00023012"/>
    </source>
</evidence>
<evidence type="ECO:0000256" key="3">
    <source>
        <dbReference type="ARBA" id="ARBA00012438"/>
    </source>
</evidence>
<evidence type="ECO:0000256" key="2">
    <source>
        <dbReference type="ARBA" id="ARBA00004141"/>
    </source>
</evidence>
<dbReference type="Gene3D" id="3.30.450.40">
    <property type="match status" value="1"/>
</dbReference>
<keyword evidence="11" id="KW-0902">Two-component regulatory system</keyword>
<keyword evidence="12 13" id="KW-0472">Membrane</keyword>
<keyword evidence="9" id="KW-0067">ATP-binding</keyword>
<proteinExistence type="predicted"/>
<dbReference type="RefSeq" id="WP_400188369.1">
    <property type="nucleotide sequence ID" value="NZ_JBGORX010000007.1"/>
</dbReference>
<keyword evidence="7" id="KW-0547">Nucleotide-binding</keyword>
<dbReference type="EC" id="2.7.13.3" evidence="3"/>
<dbReference type="PANTHER" id="PTHR45569:SF1">
    <property type="entry name" value="SENSOR PROTEIN KDPD"/>
    <property type="match status" value="1"/>
</dbReference>
<dbReference type="PANTHER" id="PTHR45569">
    <property type="entry name" value="SENSOR PROTEIN KDPD"/>
    <property type="match status" value="1"/>
</dbReference>
<dbReference type="Pfam" id="PF02518">
    <property type="entry name" value="HATPase_c"/>
    <property type="match status" value="1"/>
</dbReference>
<evidence type="ECO:0000313" key="16">
    <source>
        <dbReference type="Proteomes" id="UP001615550"/>
    </source>
</evidence>
<dbReference type="CDD" id="cd01987">
    <property type="entry name" value="USP_KdpD-like"/>
    <property type="match status" value="1"/>
</dbReference>
<dbReference type="PROSITE" id="PS50109">
    <property type="entry name" value="HIS_KIN"/>
    <property type="match status" value="1"/>
</dbReference>
<dbReference type="InterPro" id="IPR003018">
    <property type="entry name" value="GAF"/>
</dbReference>
<feature type="transmembrane region" description="Helical" evidence="13">
    <location>
        <begin position="396"/>
        <end position="414"/>
    </location>
</feature>
<dbReference type="InterPro" id="IPR005467">
    <property type="entry name" value="His_kinase_dom"/>
</dbReference>
<dbReference type="Gene3D" id="3.30.565.10">
    <property type="entry name" value="Histidine kinase-like ATPase, C-terminal domain"/>
    <property type="match status" value="1"/>
</dbReference>
<feature type="domain" description="Histidine kinase" evidence="14">
    <location>
        <begin position="666"/>
        <end position="876"/>
    </location>
</feature>
<name>A0ABW8DC64_9GAMM</name>
<dbReference type="Gene3D" id="3.40.50.620">
    <property type="entry name" value="HUPs"/>
    <property type="match status" value="1"/>
</dbReference>
<evidence type="ECO:0000256" key="7">
    <source>
        <dbReference type="ARBA" id="ARBA00022741"/>
    </source>
</evidence>
<dbReference type="InterPro" id="IPR014729">
    <property type="entry name" value="Rossmann-like_a/b/a_fold"/>
</dbReference>
<dbReference type="SMART" id="SM00387">
    <property type="entry name" value="HATPase_c"/>
    <property type="match status" value="1"/>
</dbReference>
<evidence type="ECO:0000256" key="12">
    <source>
        <dbReference type="ARBA" id="ARBA00023136"/>
    </source>
</evidence>
<evidence type="ECO:0000256" key="8">
    <source>
        <dbReference type="ARBA" id="ARBA00022777"/>
    </source>
</evidence>
<keyword evidence="6 13" id="KW-0812">Transmembrane</keyword>
<dbReference type="InterPro" id="IPR004358">
    <property type="entry name" value="Sig_transdc_His_kin-like_C"/>
</dbReference>
<dbReference type="CDD" id="cd00075">
    <property type="entry name" value="HATPase"/>
    <property type="match status" value="1"/>
</dbReference>
<keyword evidence="10 13" id="KW-1133">Transmembrane helix</keyword>
<feature type="transmembrane region" description="Helical" evidence="13">
    <location>
        <begin position="470"/>
        <end position="493"/>
    </location>
</feature>
<keyword evidence="5" id="KW-0808">Transferase</keyword>
<dbReference type="Gene3D" id="3.40.50.300">
    <property type="entry name" value="P-loop containing nucleotide triphosphate hydrolases"/>
    <property type="match status" value="1"/>
</dbReference>
<evidence type="ECO:0000256" key="6">
    <source>
        <dbReference type="ARBA" id="ARBA00022692"/>
    </source>
</evidence>
<evidence type="ECO:0000256" key="5">
    <source>
        <dbReference type="ARBA" id="ARBA00022679"/>
    </source>
</evidence>
<evidence type="ECO:0000256" key="9">
    <source>
        <dbReference type="ARBA" id="ARBA00022840"/>
    </source>
</evidence>
<reference evidence="15 16" key="1">
    <citation type="submission" date="2024-08" db="EMBL/GenBank/DDBJ databases">
        <title>Draft Genome Sequence of Legionella lytica strain DSB2004, Isolated From a Fire Sprinkler System.</title>
        <authorList>
            <person name="Everhart A.D."/>
            <person name="Kidane D.T."/>
            <person name="Farone A.L."/>
            <person name="Farone M.B."/>
        </authorList>
    </citation>
    <scope>NUCLEOTIDE SEQUENCE [LARGE SCALE GENOMIC DNA]</scope>
    <source>
        <strain evidence="15 16">DSB2004</strain>
    </source>
</reference>
<evidence type="ECO:0000259" key="14">
    <source>
        <dbReference type="PROSITE" id="PS50109"/>
    </source>
</evidence>
<dbReference type="SUPFAM" id="SSF52402">
    <property type="entry name" value="Adenine nucleotide alpha hydrolases-like"/>
    <property type="match status" value="1"/>
</dbReference>
<dbReference type="InterPro" id="IPR038318">
    <property type="entry name" value="KdpD_sf"/>
</dbReference>
<evidence type="ECO:0000256" key="13">
    <source>
        <dbReference type="SAM" id="Phobius"/>
    </source>
</evidence>
<dbReference type="InterPro" id="IPR027417">
    <property type="entry name" value="P-loop_NTPase"/>
</dbReference>